<comment type="caution">
    <text evidence="2">The sequence shown here is derived from an EMBL/GenBank/DDBJ whole genome shotgun (WGS) entry which is preliminary data.</text>
</comment>
<sequence>MKSSNELQTCIIVGAGMAGLLAAKTLQSEGIETLVLDKGRGLGGRLATRRIENGVFDHGAQFLKTSNKRFQDVVRELLIKKVAGEWFNGTLGFPDITNLQGRPHYIGLTGMTGIAKYLAQDLTIHKQVRITSIKQKGSVWKLLTDKGTSYKAASVLMTPPIPQTLSLLDPAILSAGANNRELLESIVYKPNIAVMALLNGPSALPVPGVLRLEDGPLSWMADNNRKGISPKGTALTLHASHDFSVSNWQMGDGEIARHLLTTAGTWIGSEIINVQVHRWLYSRVANPLQAKNLVLQQVPILLLAGDAFGGGDLEGAALSGLSAADVLLNWFDELGYRRRIGDLGVAGN</sequence>
<protein>
    <submittedName>
        <fullName evidence="2">FAD-dependent oxidoreductase</fullName>
    </submittedName>
</protein>
<dbReference type="Pfam" id="PF13450">
    <property type="entry name" value="NAD_binding_8"/>
    <property type="match status" value="1"/>
</dbReference>
<proteinExistence type="predicted"/>
<reference evidence="2" key="1">
    <citation type="submission" date="2021-05" db="EMBL/GenBank/DDBJ databases">
        <title>Energy efficiency and biological interactions define the core microbiome of deep oligotrophic groundwater.</title>
        <authorList>
            <person name="Mehrshad M."/>
            <person name="Lopez-Fernandez M."/>
            <person name="Bell E."/>
            <person name="Bernier-Latmani R."/>
            <person name="Bertilsson S."/>
            <person name="Dopson M."/>
        </authorList>
    </citation>
    <scope>NUCLEOTIDE SEQUENCE</scope>
    <source>
        <strain evidence="2">Modern_marine.mb.64</strain>
    </source>
</reference>
<gene>
    <name evidence="2" type="ORF">KJ970_11860</name>
</gene>
<dbReference type="SUPFAM" id="SSF51905">
    <property type="entry name" value="FAD/NAD(P)-binding domain"/>
    <property type="match status" value="1"/>
</dbReference>
<dbReference type="GO" id="GO:0016491">
    <property type="term" value="F:oxidoreductase activity"/>
    <property type="evidence" value="ECO:0007669"/>
    <property type="project" value="InterPro"/>
</dbReference>
<dbReference type="PANTHER" id="PTHR16128:SF5">
    <property type="entry name" value="FAD_NAD(P)-BINDING OXIDOREDUCTASE FAMILY PROTEIN"/>
    <property type="match status" value="1"/>
</dbReference>
<feature type="domain" description="Amine oxidase" evidence="1">
    <location>
        <begin position="98"/>
        <end position="328"/>
    </location>
</feature>
<dbReference type="Proteomes" id="UP000777784">
    <property type="component" value="Unassembled WGS sequence"/>
</dbReference>
<dbReference type="EMBL" id="JAHJDP010000067">
    <property type="protein sequence ID" value="MBU2691611.1"/>
    <property type="molecule type" value="Genomic_DNA"/>
</dbReference>
<dbReference type="InterPro" id="IPR036188">
    <property type="entry name" value="FAD/NAD-bd_sf"/>
</dbReference>
<dbReference type="Gene3D" id="3.50.50.60">
    <property type="entry name" value="FAD/NAD(P)-binding domain"/>
    <property type="match status" value="1"/>
</dbReference>
<evidence type="ECO:0000313" key="3">
    <source>
        <dbReference type="Proteomes" id="UP000777784"/>
    </source>
</evidence>
<name>A0A948RW65_UNCEI</name>
<evidence type="ECO:0000259" key="1">
    <source>
        <dbReference type="Pfam" id="PF01593"/>
    </source>
</evidence>
<dbReference type="AlphaFoldDB" id="A0A948RW65"/>
<dbReference type="Gene3D" id="3.90.660.10">
    <property type="match status" value="1"/>
</dbReference>
<dbReference type="Pfam" id="PF01593">
    <property type="entry name" value="Amino_oxidase"/>
    <property type="match status" value="1"/>
</dbReference>
<organism evidence="2 3">
    <name type="scientific">Eiseniibacteriota bacterium</name>
    <dbReference type="NCBI Taxonomy" id="2212470"/>
    <lineage>
        <taxon>Bacteria</taxon>
        <taxon>Candidatus Eiseniibacteriota</taxon>
    </lineage>
</organism>
<dbReference type="PANTHER" id="PTHR16128">
    <property type="entry name" value="FAD/NAD(P)-BINDING OXIDOREDUCTASE FAMILY PROTEIN"/>
    <property type="match status" value="1"/>
</dbReference>
<evidence type="ECO:0000313" key="2">
    <source>
        <dbReference type="EMBL" id="MBU2691611.1"/>
    </source>
</evidence>
<dbReference type="InterPro" id="IPR002937">
    <property type="entry name" value="Amino_oxidase"/>
</dbReference>
<accession>A0A948RW65</accession>